<sequence>MHARIKLWSVGGFTLLEVLIAVFVLAVGIVGGVSMQLAAMRARHQSSLLAQASMLATGVAERLRANRSQLQLPDGANPYLSLDYDVLDHPPPVPPAMLCYADTCDATQLAWFDLYEIKIALRTQLPSGRVVICRDAGLWSGGTLLWPCSGGSSAPLVIKVGWRGKRADGTPQVDSAGQPVPGVALPVGALPVGAL</sequence>
<feature type="transmembrane region" description="Helical" evidence="1">
    <location>
        <begin position="12"/>
        <end position="33"/>
    </location>
</feature>
<dbReference type="NCBIfam" id="TIGR02532">
    <property type="entry name" value="IV_pilin_GFxxxE"/>
    <property type="match status" value="1"/>
</dbReference>
<dbReference type="RefSeq" id="WP_070250667.1">
    <property type="nucleotide sequence ID" value="NZ_LROM01000115.1"/>
</dbReference>
<name>A0A1E7WDM2_9BURK</name>
<keyword evidence="1" id="KW-1133">Transmembrane helix</keyword>
<proteinExistence type="predicted"/>
<dbReference type="PATRIC" id="fig|762836.4.peg.4240"/>
<dbReference type="InterPro" id="IPR013362">
    <property type="entry name" value="Pilus_4_PilV"/>
</dbReference>
<gene>
    <name evidence="2" type="ORF">DUPY_41130</name>
</gene>
<organism evidence="2 3">
    <name type="scientific">Duganella phyllosphaerae</name>
    <dbReference type="NCBI Taxonomy" id="762836"/>
    <lineage>
        <taxon>Bacteria</taxon>
        <taxon>Pseudomonadati</taxon>
        <taxon>Pseudomonadota</taxon>
        <taxon>Betaproteobacteria</taxon>
        <taxon>Burkholderiales</taxon>
        <taxon>Oxalobacteraceae</taxon>
        <taxon>Telluria group</taxon>
        <taxon>Duganella</taxon>
    </lineage>
</organism>
<keyword evidence="1" id="KW-0472">Membrane</keyword>
<evidence type="ECO:0000256" key="1">
    <source>
        <dbReference type="SAM" id="Phobius"/>
    </source>
</evidence>
<dbReference type="AlphaFoldDB" id="A0A1E7WDM2"/>
<dbReference type="NCBIfam" id="TIGR02523">
    <property type="entry name" value="type_IV_pilV"/>
    <property type="match status" value="1"/>
</dbReference>
<evidence type="ECO:0000313" key="2">
    <source>
        <dbReference type="EMBL" id="OEZ96010.1"/>
    </source>
</evidence>
<dbReference type="EMBL" id="LROM01000115">
    <property type="protein sequence ID" value="OEZ96010.1"/>
    <property type="molecule type" value="Genomic_DNA"/>
</dbReference>
<dbReference type="SUPFAM" id="SSF54523">
    <property type="entry name" value="Pili subunits"/>
    <property type="match status" value="1"/>
</dbReference>
<evidence type="ECO:0000313" key="3">
    <source>
        <dbReference type="Proteomes" id="UP000175989"/>
    </source>
</evidence>
<dbReference type="Proteomes" id="UP000175989">
    <property type="component" value="Unassembled WGS sequence"/>
</dbReference>
<keyword evidence="1" id="KW-0812">Transmembrane</keyword>
<dbReference type="InterPro" id="IPR012902">
    <property type="entry name" value="N_methyl_site"/>
</dbReference>
<protein>
    <recommendedName>
        <fullName evidence="4">Type IV pilus modification protein PilV</fullName>
    </recommendedName>
</protein>
<accession>A0A1E7WDM2</accession>
<evidence type="ECO:0008006" key="4">
    <source>
        <dbReference type="Google" id="ProtNLM"/>
    </source>
</evidence>
<keyword evidence="3" id="KW-1185">Reference proteome</keyword>
<reference evidence="3" key="1">
    <citation type="journal article" date="2016" name="Front. Microbiol.">
        <title>Molecular Keys to the Janthinobacterium and Duganella spp. Interaction with the Plant Pathogen Fusarium graminearum.</title>
        <authorList>
            <person name="Haack F.S."/>
            <person name="Poehlein A."/>
            <person name="Kroger C."/>
            <person name="Voigt C.A."/>
            <person name="Piepenbring M."/>
            <person name="Bode H.B."/>
            <person name="Daniel R."/>
            <person name="Schafer W."/>
            <person name="Streit W.R."/>
        </authorList>
    </citation>
    <scope>NUCLEOTIDE SEQUENCE [LARGE SCALE GENOMIC DNA]</scope>
    <source>
        <strain evidence="3">T54</strain>
    </source>
</reference>
<dbReference type="InterPro" id="IPR045584">
    <property type="entry name" value="Pilin-like"/>
</dbReference>
<comment type="caution">
    <text evidence="2">The sequence shown here is derived from an EMBL/GenBank/DDBJ whole genome shotgun (WGS) entry which is preliminary data.</text>
</comment>